<proteinExistence type="predicted"/>
<evidence type="ECO:0000313" key="2">
    <source>
        <dbReference type="EMBL" id="TFB01085.1"/>
    </source>
</evidence>
<keyword evidence="3" id="KW-1185">Reference proteome</keyword>
<gene>
    <name evidence="2" type="ORF">CCMA1212_006819</name>
</gene>
<dbReference type="RefSeq" id="XP_073557286.1">
    <property type="nucleotide sequence ID" value="XM_073704015.1"/>
</dbReference>
<sequence>MLLDANGPDARAATAVRDTERLVQVEVADVGTQGAGRSEPDLGVHVGAVHVDEAAVLVNNVAHLADLGLKDTKGAGVRDHDGAQLGSMLLALGLEIFQVEVASLGVTLDGHDAHANHGGGRRVRAVSGHGDQADVALGAGLLLVILADGPETGEFTLSTRVGLQGRAVHAGQGSQLGRGGIKESLVALGAAVGRVRVNVGYVFQTNKLHLRGAVELHGAGAEGNHGVDQGQILGLKVVHVAQHLRLAVVRVEDGVGEELGLSSNRRWEALDELLRRLRKSLLPVLGGHVEVGVAVVLVGHRLEGLDDADVELEGEGGGHGQDKLVGLPGLAAANALIHQLATQGPADNGVFKVEGDGVGQDLAVGIDGAGRDVEAVVLGGGLDHAGVPEVVDGHLPQLLGAVVDGVHGRHVGQESLRGADVAGGLFASDVLLSGLQSQTEGLVSSAILGHANQAARQTSLAALLNSHEGGMRPSVAQGNTESLGVSKGNVGTPLAGRRQESQVGEIGGGAQQGALRVSKLGKLAEVGDTSVRVGILHHDANQVVAEGLDLVLSIGRRQIQHLDVDAESLSTAMHDPDGGVVHQVGHHIRLPGPLLPRGGQAGQRHGHGLAGGGALVEQAGVGHGQARQVGHHGLEVEQRLEAALADLGLVGRVAGVPGRVLEDVALDDGGDLDGVVAAAVHPDADVVGGVHALEGLDDARLAEDVRLDRLLGRIQHVGRDHLRHEGVERLGAGAQGLEHLLDLVVARANVAGAEVLPRQLVGRADLAHLLVSRVLLQRLIRRPPVAAAHVGGRVGRVGEAAGRRRHTRRAKPRSVPGRGERRAEGSPSGENQPGGHGESTIVCAEEGLTWLG</sequence>
<dbReference type="EMBL" id="PPTA01000009">
    <property type="protein sequence ID" value="TFB01085.1"/>
    <property type="molecule type" value="Genomic_DNA"/>
</dbReference>
<feature type="region of interest" description="Disordered" evidence="1">
    <location>
        <begin position="797"/>
        <end position="841"/>
    </location>
</feature>
<name>A0ABY2GYP4_9HYPO</name>
<evidence type="ECO:0000256" key="1">
    <source>
        <dbReference type="SAM" id="MobiDB-lite"/>
    </source>
</evidence>
<feature type="compositionally biased region" description="Basic residues" evidence="1">
    <location>
        <begin position="803"/>
        <end position="812"/>
    </location>
</feature>
<organism evidence="2 3">
    <name type="scientific">Trichoderma ghanense</name>
    <dbReference type="NCBI Taxonomy" id="65468"/>
    <lineage>
        <taxon>Eukaryota</taxon>
        <taxon>Fungi</taxon>
        <taxon>Dikarya</taxon>
        <taxon>Ascomycota</taxon>
        <taxon>Pezizomycotina</taxon>
        <taxon>Sordariomycetes</taxon>
        <taxon>Hypocreomycetidae</taxon>
        <taxon>Hypocreales</taxon>
        <taxon>Hypocreaceae</taxon>
        <taxon>Trichoderma</taxon>
    </lineage>
</organism>
<dbReference type="Proteomes" id="UP001642720">
    <property type="component" value="Unassembled WGS sequence"/>
</dbReference>
<evidence type="ECO:0000313" key="3">
    <source>
        <dbReference type="Proteomes" id="UP001642720"/>
    </source>
</evidence>
<accession>A0ABY2GYP4</accession>
<comment type="caution">
    <text evidence="2">The sequence shown here is derived from an EMBL/GenBank/DDBJ whole genome shotgun (WGS) entry which is preliminary data.</text>
</comment>
<dbReference type="GeneID" id="300578465"/>
<protein>
    <submittedName>
        <fullName evidence="2">Uncharacterized protein</fullName>
    </submittedName>
</protein>
<reference evidence="2 3" key="1">
    <citation type="submission" date="2018-01" db="EMBL/GenBank/DDBJ databases">
        <title>Genome characterization of the sugarcane-associated fungus Trichoderma ghanense CCMA-1212 and their application in lignocelulose bioconversion.</title>
        <authorList>
            <person name="Steindorff A.S."/>
            <person name="Mendes T.D."/>
            <person name="Vilela E.S.D."/>
            <person name="Rodrigues D.S."/>
            <person name="Formighieri E.F."/>
            <person name="Melo I.S."/>
            <person name="Favaro L.C.L."/>
        </authorList>
    </citation>
    <scope>NUCLEOTIDE SEQUENCE [LARGE SCALE GENOMIC DNA]</scope>
    <source>
        <strain evidence="2 3">CCMA-1212</strain>
    </source>
</reference>